<feature type="compositionally biased region" description="Basic and acidic residues" evidence="1">
    <location>
        <begin position="722"/>
        <end position="732"/>
    </location>
</feature>
<protein>
    <submittedName>
        <fullName evidence="2">Uncharacterized protein</fullName>
    </submittedName>
</protein>
<keyword evidence="3" id="KW-1185">Reference proteome</keyword>
<feature type="compositionally biased region" description="Pro residues" evidence="1">
    <location>
        <begin position="891"/>
        <end position="905"/>
    </location>
</feature>
<feature type="compositionally biased region" description="Low complexity" evidence="1">
    <location>
        <begin position="90"/>
        <end position="105"/>
    </location>
</feature>
<feature type="compositionally biased region" description="Low complexity" evidence="1">
    <location>
        <begin position="311"/>
        <end position="323"/>
    </location>
</feature>
<feature type="compositionally biased region" description="Pro residues" evidence="1">
    <location>
        <begin position="752"/>
        <end position="761"/>
    </location>
</feature>
<feature type="compositionally biased region" description="Polar residues" evidence="1">
    <location>
        <begin position="392"/>
        <end position="406"/>
    </location>
</feature>
<organism evidence="2 3">
    <name type="scientific">Hypholoma sublateritium (strain FD-334 SS-4)</name>
    <dbReference type="NCBI Taxonomy" id="945553"/>
    <lineage>
        <taxon>Eukaryota</taxon>
        <taxon>Fungi</taxon>
        <taxon>Dikarya</taxon>
        <taxon>Basidiomycota</taxon>
        <taxon>Agaricomycotina</taxon>
        <taxon>Agaricomycetes</taxon>
        <taxon>Agaricomycetidae</taxon>
        <taxon>Agaricales</taxon>
        <taxon>Agaricineae</taxon>
        <taxon>Strophariaceae</taxon>
        <taxon>Hypholoma</taxon>
    </lineage>
</organism>
<dbReference type="EMBL" id="KN817590">
    <property type="protein sequence ID" value="KJA18334.1"/>
    <property type="molecule type" value="Genomic_DNA"/>
</dbReference>
<feature type="compositionally biased region" description="Basic and acidic residues" evidence="1">
    <location>
        <begin position="181"/>
        <end position="199"/>
    </location>
</feature>
<feature type="region of interest" description="Disordered" evidence="1">
    <location>
        <begin position="161"/>
        <end position="929"/>
    </location>
</feature>
<feature type="compositionally biased region" description="Pro residues" evidence="1">
    <location>
        <begin position="669"/>
        <end position="683"/>
    </location>
</feature>
<sequence length="929" mass="101470">MSTRQNKKQRKGRNHANNRERTVTTLTEDPNTHYLVPTPSEEPGHVSPSFVTSVVPPHNMSLGPQYPIAGNFSYGYTAPFPPVQHTNMHQQQQQQQPYYSTSPQQAAQKPPSKSTLPPGKSDLEILQNLKKLIIEGQHPFYRAVPSPASLASLYKGPIPAQSQLEPNEQHLPGLSSSFGARDVDRRQPRRQMTDPRNQDKSNGVAGNGTKVAQPPTVSNLSLGALQISKDTSGPSSADIQSAVSPHEHVSVSDSVSMDVDRPTHGDSGAASVEQSLIRPPQTAAPRSVVPPSVDHAYGVPLERDATPRPPRAVVSTSSSTPASFEGAGRRPAPGHDGHKQGVYSPAREWYPNDHERRIVYERPSRDIRPSETQRPVPLPESNAQKADLTRPPSVSQAPSEKTTSSDIRPEARPTASIDAPKLPIQPPENVLSAREPDAALAAVDSRLGENTESDPVAPSRYVDRPSSDAEDVRSSRESSPHLADATNILSSVPPPASAESLPPVIDNPAVPPPSLKERINSDQLVPRQPKPAAESNVVTEHPSAPQQQDRFGKKNKFQRHHYNGPGKFGRQNTPVDGPPPGSGGHAPRAFRPRSPSLDGRKPREYRGPPPLPPTRDLSRDRAAYRAEYDPRRPDIIDPDMPLSARYDKRPYGEFAPLSGNERRPSAYPSSPPPLSGGRPPPPVEVTLRHDYYAYPTPRNDWDMDEDDYYKSRGWERPPPSSGDRERFERDPYGPRPGSWDARQEREFRDPYAPGPPGPPMPPDDRYPAGPPMVRDIDRSGRPLPPGGYSAPYGRVRGRSPSPVGRLGLNPLDEVRPPMKRAREDFPAEYYPTPRAPPRRPSGPEYPPPRSAGQGASAEWPPPGSAGPGGGGALPPRNRQEYRPAGREPPMEYGPPPYERGPPGPPGRMAYGANHGGMNDRGGYPPRPPQ</sequence>
<feature type="compositionally biased region" description="Polar residues" evidence="1">
    <location>
        <begin position="228"/>
        <end position="243"/>
    </location>
</feature>
<feature type="compositionally biased region" description="Pro residues" evidence="1">
    <location>
        <begin position="833"/>
        <end position="849"/>
    </location>
</feature>
<name>A0A0D2NH91_HYPSF</name>
<dbReference type="OMA" id="YTREWRE"/>
<feature type="compositionally biased region" description="Basic residues" evidence="1">
    <location>
        <begin position="1"/>
        <end position="16"/>
    </location>
</feature>
<dbReference type="STRING" id="945553.A0A0D2NH91"/>
<accession>A0A0D2NH91</accession>
<feature type="compositionally biased region" description="Basic and acidic residues" evidence="1">
    <location>
        <begin position="461"/>
        <end position="479"/>
    </location>
</feature>
<gene>
    <name evidence="2" type="ORF">HYPSUDRAFT_69985</name>
</gene>
<feature type="region of interest" description="Disordered" evidence="1">
    <location>
        <begin position="82"/>
        <end position="121"/>
    </location>
</feature>
<reference evidence="3" key="1">
    <citation type="submission" date="2014-04" db="EMBL/GenBank/DDBJ databases">
        <title>Evolutionary Origins and Diversification of the Mycorrhizal Mutualists.</title>
        <authorList>
            <consortium name="DOE Joint Genome Institute"/>
            <consortium name="Mycorrhizal Genomics Consortium"/>
            <person name="Kohler A."/>
            <person name="Kuo A."/>
            <person name="Nagy L.G."/>
            <person name="Floudas D."/>
            <person name="Copeland A."/>
            <person name="Barry K.W."/>
            <person name="Cichocki N."/>
            <person name="Veneault-Fourrey C."/>
            <person name="LaButti K."/>
            <person name="Lindquist E.A."/>
            <person name="Lipzen A."/>
            <person name="Lundell T."/>
            <person name="Morin E."/>
            <person name="Murat C."/>
            <person name="Riley R."/>
            <person name="Ohm R."/>
            <person name="Sun H."/>
            <person name="Tunlid A."/>
            <person name="Henrissat B."/>
            <person name="Grigoriev I.V."/>
            <person name="Hibbett D.S."/>
            <person name="Martin F."/>
        </authorList>
    </citation>
    <scope>NUCLEOTIDE SEQUENCE [LARGE SCALE GENOMIC DNA]</scope>
    <source>
        <strain evidence="3">FD-334 SS-4</strain>
    </source>
</reference>
<dbReference type="Proteomes" id="UP000054270">
    <property type="component" value="Unassembled WGS sequence"/>
</dbReference>
<feature type="compositionally biased region" description="Basic and acidic residues" evidence="1">
    <location>
        <begin position="877"/>
        <end position="889"/>
    </location>
</feature>
<dbReference type="AlphaFoldDB" id="A0A0D2NH91"/>
<feature type="compositionally biased region" description="Basic and acidic residues" evidence="1">
    <location>
        <begin position="812"/>
        <end position="825"/>
    </location>
</feature>
<evidence type="ECO:0000313" key="2">
    <source>
        <dbReference type="EMBL" id="KJA18334.1"/>
    </source>
</evidence>
<evidence type="ECO:0000256" key="1">
    <source>
        <dbReference type="SAM" id="MobiDB-lite"/>
    </source>
</evidence>
<feature type="compositionally biased region" description="Basic and acidic residues" evidence="1">
    <location>
        <begin position="350"/>
        <end position="371"/>
    </location>
</feature>
<feature type="region of interest" description="Disordered" evidence="1">
    <location>
        <begin position="1"/>
        <end position="49"/>
    </location>
</feature>
<feature type="compositionally biased region" description="Basic and acidic residues" evidence="1">
    <location>
        <begin position="616"/>
        <end position="635"/>
    </location>
</feature>
<dbReference type="OrthoDB" id="3184410at2759"/>
<feature type="compositionally biased region" description="Basic residues" evidence="1">
    <location>
        <begin position="553"/>
        <end position="562"/>
    </location>
</feature>
<proteinExistence type="predicted"/>
<evidence type="ECO:0000313" key="3">
    <source>
        <dbReference type="Proteomes" id="UP000054270"/>
    </source>
</evidence>